<accession>A0A226DWY9</accession>
<comment type="caution">
    <text evidence="1">The sequence shown here is derived from an EMBL/GenBank/DDBJ whole genome shotgun (WGS) entry which is preliminary data.</text>
</comment>
<gene>
    <name evidence="1" type="ORF">Fcan01_15706</name>
</gene>
<proteinExistence type="predicted"/>
<organism evidence="1 2">
    <name type="scientific">Folsomia candida</name>
    <name type="common">Springtail</name>
    <dbReference type="NCBI Taxonomy" id="158441"/>
    <lineage>
        <taxon>Eukaryota</taxon>
        <taxon>Metazoa</taxon>
        <taxon>Ecdysozoa</taxon>
        <taxon>Arthropoda</taxon>
        <taxon>Hexapoda</taxon>
        <taxon>Collembola</taxon>
        <taxon>Entomobryomorpha</taxon>
        <taxon>Isotomoidea</taxon>
        <taxon>Isotomidae</taxon>
        <taxon>Proisotominae</taxon>
        <taxon>Folsomia</taxon>
    </lineage>
</organism>
<protein>
    <recommendedName>
        <fullName evidence="3">F-box domain-containing protein</fullName>
    </recommendedName>
</protein>
<name>A0A226DWY9_FOLCA</name>
<dbReference type="AlphaFoldDB" id="A0A226DWY9"/>
<dbReference type="Proteomes" id="UP000198287">
    <property type="component" value="Unassembled WGS sequence"/>
</dbReference>
<reference evidence="1 2" key="1">
    <citation type="submission" date="2015-12" db="EMBL/GenBank/DDBJ databases">
        <title>The genome of Folsomia candida.</title>
        <authorList>
            <person name="Faddeeva A."/>
            <person name="Derks M.F."/>
            <person name="Anvar Y."/>
            <person name="Smit S."/>
            <person name="Van Straalen N."/>
            <person name="Roelofs D."/>
        </authorList>
    </citation>
    <scope>NUCLEOTIDE SEQUENCE [LARGE SCALE GENOMIC DNA]</scope>
    <source>
        <strain evidence="1 2">VU population</strain>
        <tissue evidence="1">Whole body</tissue>
    </source>
</reference>
<dbReference type="Gene3D" id="3.80.10.10">
    <property type="entry name" value="Ribonuclease Inhibitor"/>
    <property type="match status" value="1"/>
</dbReference>
<dbReference type="EMBL" id="LNIX01000010">
    <property type="protein sequence ID" value="OXA49211.1"/>
    <property type="molecule type" value="Genomic_DNA"/>
</dbReference>
<dbReference type="OrthoDB" id="2322999at2759"/>
<evidence type="ECO:0000313" key="1">
    <source>
        <dbReference type="EMBL" id="OXA49211.1"/>
    </source>
</evidence>
<keyword evidence="2" id="KW-1185">Reference proteome</keyword>
<sequence length="673" mass="76885">MPVLLETPNFEFFSQVPHLHEAVDAFERVDAEEKIVELGKIFVKYNCFNDFGLTIVHRHFDMDKQEILVESINPKKTVAVSIPWKLEGGNHSPVDMDYWKSFGFEEKSYIVPKTWAFTSEKLEAFEFICNDTNFIGPDENFVKEVYEFLQDLGLLDIVGLRRLHGIGNSYETTPEGVKANVVKFGQVPPELQDDMIKVAWSFNEKGEMRGDQACIVCWSPWGNLQKSKMDFRPPTLRRPHLAVTLSEIVHEIVSFLPTIDLRSNVTHVSRGWEDATRKQLLSRVQVDLTPKNMAGYLELSKIRGNYHKRVFLSEFNFENPTPEESNLLENFTSTATPRITELRLDYCPPKQESVHTSVLTLLAHCPRLKFVSFSPKTLRIQIIKNSHATDVSFPKVEKFKISSTSRLDDVNLADFLRIVAIFPNLKTLRCPTLPQHIFEHFLSNKGMALQVGFLTSSRNYNVIIATFADQLEKLRLTAEYNFPRELVDSHDARVLVTITLPKVLPRLKCLAIGIPRDSSFSREGKKRLKAPALHLNFDGYSRQLPALEKIVVSGRDEWDRGSQDEMEEQDFFEMCAGFLAKYFLKGECLTLRDLKVPLHPGKKGRVEMFSKSRKCSEELGIGGLFRFFERIVTTFPNLGCETFEGVGDSGEAEEWVRIGCGIGLLEKNELKLS</sequence>
<evidence type="ECO:0008006" key="3">
    <source>
        <dbReference type="Google" id="ProtNLM"/>
    </source>
</evidence>
<evidence type="ECO:0000313" key="2">
    <source>
        <dbReference type="Proteomes" id="UP000198287"/>
    </source>
</evidence>
<dbReference type="InterPro" id="IPR032675">
    <property type="entry name" value="LRR_dom_sf"/>
</dbReference>